<dbReference type="PANTHER" id="PTHR44757">
    <property type="entry name" value="DIGUANYLATE CYCLASE DGCP"/>
    <property type="match status" value="1"/>
</dbReference>
<protein>
    <submittedName>
        <fullName evidence="3">GGDEF domain-containing protein</fullName>
    </submittedName>
</protein>
<gene>
    <name evidence="3" type="ORF">EubceDRAFT1_0642</name>
</gene>
<dbReference type="STRING" id="633697.EubceDRAFT1_0642"/>
<dbReference type="Pfam" id="PF13188">
    <property type="entry name" value="PAS_8"/>
    <property type="match status" value="1"/>
</dbReference>
<dbReference type="InterPro" id="IPR052155">
    <property type="entry name" value="Biofilm_reg_signaling"/>
</dbReference>
<reference evidence="3 4" key="2">
    <citation type="submission" date="2012-02" db="EMBL/GenBank/DDBJ databases">
        <title>Improved High-Quality Draft sequence of Eubacterium cellulosolvens 6.</title>
        <authorList>
            <consortium name="US DOE Joint Genome Institute"/>
            <person name="Lucas S."/>
            <person name="Han J."/>
            <person name="Lapidus A."/>
            <person name="Cheng J.-F."/>
            <person name="Goodwin L."/>
            <person name="Pitluck S."/>
            <person name="Peters L."/>
            <person name="Mikhailova N."/>
            <person name="Gu W."/>
            <person name="Detter J.C."/>
            <person name="Han C."/>
            <person name="Tapia R."/>
            <person name="Land M."/>
            <person name="Hauser L."/>
            <person name="Kyrpides N."/>
            <person name="Ivanova N."/>
            <person name="Pagani I."/>
            <person name="Johnson E."/>
            <person name="Mukhopadhyay B."/>
            <person name="Anderson I."/>
            <person name="Woyke T."/>
        </authorList>
    </citation>
    <scope>NUCLEOTIDE SEQUENCE [LARGE SCALE GENOMIC DNA]</scope>
    <source>
        <strain evidence="3 4">6</strain>
    </source>
</reference>
<dbReference type="SUPFAM" id="SSF55073">
    <property type="entry name" value="Nucleotide cyclase"/>
    <property type="match status" value="1"/>
</dbReference>
<accession>I5ARQ8</accession>
<dbReference type="InterPro" id="IPR000160">
    <property type="entry name" value="GGDEF_dom"/>
</dbReference>
<dbReference type="EMBL" id="CM001487">
    <property type="protein sequence ID" value="EIM56481.1"/>
    <property type="molecule type" value="Genomic_DNA"/>
</dbReference>
<keyword evidence="4" id="KW-1185">Reference proteome</keyword>
<dbReference type="SUPFAM" id="SSF55785">
    <property type="entry name" value="PYP-like sensor domain (PAS domain)"/>
    <property type="match status" value="1"/>
</dbReference>
<dbReference type="Pfam" id="PF00990">
    <property type="entry name" value="GGDEF"/>
    <property type="match status" value="1"/>
</dbReference>
<dbReference type="PANTHER" id="PTHR44757:SF2">
    <property type="entry name" value="BIOFILM ARCHITECTURE MAINTENANCE PROTEIN MBAA"/>
    <property type="match status" value="1"/>
</dbReference>
<dbReference type="Gene3D" id="3.30.70.270">
    <property type="match status" value="1"/>
</dbReference>
<evidence type="ECO:0000313" key="3">
    <source>
        <dbReference type="EMBL" id="EIM56481.1"/>
    </source>
</evidence>
<evidence type="ECO:0000259" key="1">
    <source>
        <dbReference type="Pfam" id="PF00990"/>
    </source>
</evidence>
<sequence length="280" mass="32932">MDTRQPDSGDRTTFLDPSLTEERFTRMVLQIFRRFPDGLIITGTNKNILYANERAFRLFHVSYDLILQSEFHAWMKSRKPDGNLDNWIQPYYHRDRVKLYEVTSRAIYAEDLGQEGTAYFIHDLTPSHNKSAGYEYLISHDNLTGLLNREGFFMEARKRLDENPFEDFTLVAFNIVNFKSFSNKDGNDILKKFGWLLQNKVRHGDISGRMYADRFISLMQTRNHTPELMQTIRATMYEYGIHTGHKIIYETRSLHVLDHNDAVDKMCEAAFQKELNLKPL</sequence>
<organism evidence="3 4">
    <name type="scientific">Eubacterium cellulosolvens (strain ATCC 43171 / JCM 9499 / 6)</name>
    <name type="common">Cillobacterium cellulosolvens</name>
    <dbReference type="NCBI Taxonomy" id="633697"/>
    <lineage>
        <taxon>Bacteria</taxon>
        <taxon>Bacillati</taxon>
        <taxon>Bacillota</taxon>
        <taxon>Clostridia</taxon>
        <taxon>Eubacteriales</taxon>
        <taxon>Eubacteriaceae</taxon>
        <taxon>Eubacterium</taxon>
    </lineage>
</organism>
<dbReference type="InterPro" id="IPR035965">
    <property type="entry name" value="PAS-like_dom_sf"/>
</dbReference>
<reference evidence="3 4" key="1">
    <citation type="submission" date="2010-08" db="EMBL/GenBank/DDBJ databases">
        <authorList>
            <consortium name="US DOE Joint Genome Institute (JGI-PGF)"/>
            <person name="Lucas S."/>
            <person name="Copeland A."/>
            <person name="Lapidus A."/>
            <person name="Cheng J.-F."/>
            <person name="Bruce D."/>
            <person name="Goodwin L."/>
            <person name="Pitluck S."/>
            <person name="Land M.L."/>
            <person name="Hauser L."/>
            <person name="Chang Y.-J."/>
            <person name="Anderson I.J."/>
            <person name="Johnson E."/>
            <person name="Mulhopadhyay B."/>
            <person name="Kyrpides N."/>
            <person name="Woyke T.J."/>
        </authorList>
    </citation>
    <scope>NUCLEOTIDE SEQUENCE [LARGE SCALE GENOMIC DNA]</scope>
    <source>
        <strain evidence="3 4">6</strain>
    </source>
</reference>
<dbReference type="HOGENOM" id="CLU_993040_0_0_9"/>
<evidence type="ECO:0000313" key="4">
    <source>
        <dbReference type="Proteomes" id="UP000005753"/>
    </source>
</evidence>
<feature type="domain" description="PAS" evidence="2">
    <location>
        <begin position="30"/>
        <end position="74"/>
    </location>
</feature>
<dbReference type="OrthoDB" id="56125at2"/>
<evidence type="ECO:0000259" key="2">
    <source>
        <dbReference type="Pfam" id="PF13188"/>
    </source>
</evidence>
<name>I5ARQ8_EUBC6</name>
<dbReference type="InterPro" id="IPR043128">
    <property type="entry name" value="Rev_trsase/Diguanyl_cyclase"/>
</dbReference>
<dbReference type="InterPro" id="IPR000014">
    <property type="entry name" value="PAS"/>
</dbReference>
<proteinExistence type="predicted"/>
<dbReference type="Gene3D" id="3.30.450.20">
    <property type="entry name" value="PAS domain"/>
    <property type="match status" value="1"/>
</dbReference>
<feature type="domain" description="GGDEF" evidence="1">
    <location>
        <begin position="139"/>
        <end position="246"/>
    </location>
</feature>
<dbReference type="eggNOG" id="COG2199">
    <property type="taxonomic scope" value="Bacteria"/>
</dbReference>
<dbReference type="AlphaFoldDB" id="I5ARQ8"/>
<dbReference type="InterPro" id="IPR029787">
    <property type="entry name" value="Nucleotide_cyclase"/>
</dbReference>
<dbReference type="Proteomes" id="UP000005753">
    <property type="component" value="Chromosome"/>
</dbReference>